<protein>
    <submittedName>
        <fullName evidence="3">Pilus assembly protein CpaF</fullName>
    </submittedName>
</protein>
<dbReference type="InterPro" id="IPR022399">
    <property type="entry name" value="TadA-like_ATPase"/>
</dbReference>
<comment type="similarity">
    <text evidence="1">Belongs to the GSP E family.</text>
</comment>
<feature type="domain" description="Bacterial type II secretion system protein E" evidence="2">
    <location>
        <begin position="66"/>
        <end position="347"/>
    </location>
</feature>
<evidence type="ECO:0000313" key="4">
    <source>
        <dbReference type="Proteomes" id="UP000791080"/>
    </source>
</evidence>
<name>A0ABT1JLV3_ACTCY</name>
<evidence type="ECO:0000259" key="2">
    <source>
        <dbReference type="Pfam" id="PF00437"/>
    </source>
</evidence>
<dbReference type="Proteomes" id="UP000791080">
    <property type="component" value="Unassembled WGS sequence"/>
</dbReference>
<dbReference type="InterPro" id="IPR027417">
    <property type="entry name" value="P-loop_NTPase"/>
</dbReference>
<comment type="caution">
    <text evidence="3">The sequence shown here is derived from an EMBL/GenBank/DDBJ whole genome shotgun (WGS) entry which is preliminary data.</text>
</comment>
<dbReference type="PANTHER" id="PTHR30486:SF6">
    <property type="entry name" value="TYPE IV PILUS RETRACTATION ATPASE PILT"/>
    <property type="match status" value="1"/>
</dbReference>
<dbReference type="InterPro" id="IPR050921">
    <property type="entry name" value="T4SS_GSP_E_ATPase"/>
</dbReference>
<dbReference type="CDD" id="cd01130">
    <property type="entry name" value="VirB11-like_ATPase"/>
    <property type="match status" value="1"/>
</dbReference>
<dbReference type="RefSeq" id="WP_026417640.1">
    <property type="nucleotide sequence ID" value="NZ_AUBJ02000001.1"/>
</dbReference>
<dbReference type="PANTHER" id="PTHR30486">
    <property type="entry name" value="TWITCHING MOTILITY PROTEIN PILT"/>
    <property type="match status" value="1"/>
</dbReference>
<dbReference type="InterPro" id="IPR001482">
    <property type="entry name" value="T2SS/T4SS_dom"/>
</dbReference>
<proteinExistence type="inferred from homology"/>
<dbReference type="Pfam" id="PF00437">
    <property type="entry name" value="T2SSE"/>
    <property type="match status" value="1"/>
</dbReference>
<dbReference type="Gene3D" id="3.40.50.300">
    <property type="entry name" value="P-loop containing nucleotide triphosphate hydrolases"/>
    <property type="match status" value="1"/>
</dbReference>
<accession>A0ABT1JLV3</accession>
<keyword evidence="4" id="KW-1185">Reference proteome</keyword>
<dbReference type="NCBIfam" id="TIGR03819">
    <property type="entry name" value="heli_sec_ATPase"/>
    <property type="match status" value="1"/>
</dbReference>
<evidence type="ECO:0000256" key="1">
    <source>
        <dbReference type="ARBA" id="ARBA00006611"/>
    </source>
</evidence>
<dbReference type="Gene3D" id="3.30.450.380">
    <property type="match status" value="1"/>
</dbReference>
<reference evidence="3 4" key="1">
    <citation type="submission" date="2022-06" db="EMBL/GenBank/DDBJ databases">
        <title>Genomic Encyclopedia of Type Strains, Phase I: the one thousand microbial genomes (KMG-I) project.</title>
        <authorList>
            <person name="Kyrpides N."/>
        </authorList>
    </citation>
    <scope>NUCLEOTIDE SEQUENCE [LARGE SCALE GENOMIC DNA]</scope>
    <source>
        <strain evidence="3 4">DSM 43889</strain>
    </source>
</reference>
<organism evidence="3 4">
    <name type="scientific">Actinoalloteichus caeruleus DSM 43889</name>
    <dbReference type="NCBI Taxonomy" id="1120930"/>
    <lineage>
        <taxon>Bacteria</taxon>
        <taxon>Bacillati</taxon>
        <taxon>Actinomycetota</taxon>
        <taxon>Actinomycetes</taxon>
        <taxon>Pseudonocardiales</taxon>
        <taxon>Pseudonocardiaceae</taxon>
        <taxon>Actinoalloteichus</taxon>
        <taxon>Actinoalloteichus cyanogriseus</taxon>
    </lineage>
</organism>
<dbReference type="SUPFAM" id="SSF52540">
    <property type="entry name" value="P-loop containing nucleoside triphosphate hydrolases"/>
    <property type="match status" value="1"/>
</dbReference>
<gene>
    <name evidence="3" type="ORF">G443_002981</name>
</gene>
<sequence>MNPSTSTTAGERVRSGALVARTRRRLAESASPTTPTAIARAVRAEAGVVGHADVLHALRVLHQEFAGLGPLAELVRDTTVTDVLVTSPDEVWVDRGGGLVRADVSFDTEDAVRRLAQRLAAAVGRRLDEASPFVDAWLPETTSHGEVRLHAVLPPIVRSTSLSLRVLRPAAHTLAGLRASGTFDESIAVLLRQVVLARLSFLVVGGTGSGKTTLLAAMLGAVPPGERVVCVEDAHELRPDHPHFVRLVVRPPNVEGAGRISTRDLVRQALRMRPDRLVVGEVRGEEVCELLAALNTGHEGGAGTLHANSPAEVPARVEALAALGGLGRAALHSQLGAAVRLVLHMVRLPGGDRVLDSISVLAKETDRVVVTPAWRRGAGRGPAWEDLAELVRHRGGWASCSA</sequence>
<dbReference type="EMBL" id="AUBJ02000001">
    <property type="protein sequence ID" value="MCP2332711.1"/>
    <property type="molecule type" value="Genomic_DNA"/>
</dbReference>
<evidence type="ECO:0000313" key="3">
    <source>
        <dbReference type="EMBL" id="MCP2332711.1"/>
    </source>
</evidence>